<dbReference type="InterPro" id="IPR019734">
    <property type="entry name" value="TPR_rpt"/>
</dbReference>
<dbReference type="Pfam" id="PF13181">
    <property type="entry name" value="TPR_8"/>
    <property type="match status" value="2"/>
</dbReference>
<dbReference type="CDD" id="cd02511">
    <property type="entry name" value="Beta4Glucosyltransferase"/>
    <property type="match status" value="1"/>
</dbReference>
<feature type="repeat" description="TPR" evidence="1">
    <location>
        <begin position="301"/>
        <end position="334"/>
    </location>
</feature>
<feature type="coiled-coil region" evidence="2">
    <location>
        <begin position="157"/>
        <end position="184"/>
    </location>
</feature>
<feature type="repeat" description="TPR" evidence="1">
    <location>
        <begin position="184"/>
        <end position="217"/>
    </location>
</feature>
<organism evidence="4">
    <name type="scientific">Paenibacillus ihbetae</name>
    <dbReference type="NCBI Taxonomy" id="1870820"/>
    <lineage>
        <taxon>Bacteria</taxon>
        <taxon>Bacillati</taxon>
        <taxon>Bacillota</taxon>
        <taxon>Bacilli</taxon>
        <taxon>Bacillales</taxon>
        <taxon>Paenibacillaceae</taxon>
        <taxon>Paenibacillus</taxon>
    </lineage>
</organism>
<dbReference type="PANTHER" id="PTHR43630">
    <property type="entry name" value="POLY-BETA-1,6-N-ACETYL-D-GLUCOSAMINE SYNTHASE"/>
    <property type="match status" value="1"/>
</dbReference>
<dbReference type="EMBL" id="CP016809">
    <property type="protein sequence ID" value="ANY74074.1"/>
    <property type="molecule type" value="Genomic_DNA"/>
</dbReference>
<feature type="domain" description="Glycosyltransferase 2-like" evidence="3">
    <location>
        <begin position="1"/>
        <end position="83"/>
    </location>
</feature>
<accession>A0A1B2E256</accession>
<dbReference type="InterPro" id="IPR011990">
    <property type="entry name" value="TPR-like_helical_dom_sf"/>
</dbReference>
<gene>
    <name evidence="4" type="ORF">BBD41_16625</name>
</gene>
<dbReference type="Gene3D" id="3.90.550.10">
    <property type="entry name" value="Spore Coat Polysaccharide Biosynthesis Protein SpsA, Chain A"/>
    <property type="match status" value="1"/>
</dbReference>
<dbReference type="KEGG" id="pib:BBD41_16625"/>
<dbReference type="AlphaFoldDB" id="A0A1B2E256"/>
<dbReference type="SMART" id="SM00028">
    <property type="entry name" value="TPR"/>
    <property type="match status" value="4"/>
</dbReference>
<reference evidence="4" key="1">
    <citation type="submission" date="2016-08" db="EMBL/GenBank/DDBJ databases">
        <title>Complete Genome Seqeunce of Paenibacillus sp. nov. IHBB 9852 from high altitute lake of Indian trans-Himalayas.</title>
        <authorList>
            <person name="Kiran S."/>
            <person name="Swarnkar M.K."/>
            <person name="Rana A."/>
            <person name="Tewari R."/>
            <person name="Gulati A."/>
        </authorList>
    </citation>
    <scope>NUCLEOTIDE SEQUENCE [LARGE SCALE GENOMIC DNA]</scope>
    <source>
        <strain evidence="4">IHBB 9852</strain>
    </source>
</reference>
<keyword evidence="1" id="KW-0802">TPR repeat</keyword>
<dbReference type="InterPro" id="IPR001173">
    <property type="entry name" value="Glyco_trans_2-like"/>
</dbReference>
<evidence type="ECO:0000256" key="1">
    <source>
        <dbReference type="PROSITE-ProRule" id="PRU00339"/>
    </source>
</evidence>
<dbReference type="Gene3D" id="1.25.40.10">
    <property type="entry name" value="Tetratricopeptide repeat domain"/>
    <property type="match status" value="1"/>
</dbReference>
<proteinExistence type="predicted"/>
<evidence type="ECO:0000259" key="3">
    <source>
        <dbReference type="Pfam" id="PF00535"/>
    </source>
</evidence>
<dbReference type="Pfam" id="PF00535">
    <property type="entry name" value="Glycos_transf_2"/>
    <property type="match status" value="1"/>
</dbReference>
<protein>
    <recommendedName>
        <fullName evidence="3">Glycosyltransferase 2-like domain-containing protein</fullName>
    </recommendedName>
</protein>
<dbReference type="PANTHER" id="PTHR43630:SF2">
    <property type="entry name" value="GLYCOSYLTRANSFERASE"/>
    <property type="match status" value="1"/>
</dbReference>
<evidence type="ECO:0000256" key="2">
    <source>
        <dbReference type="SAM" id="Coils"/>
    </source>
</evidence>
<dbReference type="SUPFAM" id="SSF48452">
    <property type="entry name" value="TPR-like"/>
    <property type="match status" value="1"/>
</dbReference>
<sequence length="614" mass="71436">MIVKNEERFLERCLNSVKEIANEIIVVDTGSTDQTPQIAQAFGAKVHFTEWKNDFSLARNESLKHATGEYILVLDADEYIDPTSAHCFDELIKDVYFLNIKSVLRGGISTVHPVIRLFRNHIGFRFTGKIHEQILISESAGHSQEYSNITIHHDGYLREVIAEKNKEKRNLDILQAELQENETGFGLFNLGMQYKMMGEYEKAIEMYKKAFPLSIEYSYITKLISSMIQCHIELKQYENALIICSQAIEAYNSYTDLYYLQGQIYEALKYRNDAIKCFKKCLELGEVRNPELMTFYGVGSYMAFTSLASIQFERGELDKAVSNLKSALKINKKYMPAVKLMIDITKTLNSKDMISFISGMWEIESIDDLKEMIGVLYKLRHPALITYSEMYKHNVDNNIKVIMYLYDGQYQVAEDLWISDEYTFESEQETDLLLCGVLLGSKRTFNKFKASYSFDELGLEIIDRIIERKKFALSECAESLKDLFIDWFEKLIILREFELIDYFVETMPEYYLRFGFARHLYKHGFTDVAFQLIESCFRNLDRDGMVWIGECLKKEHNDAESLEFYQMALNQGITFNVLEDCYEIYLRNGEASKAEEMAHLMKRAVPTSEYAKSL</sequence>
<dbReference type="PROSITE" id="PS50005">
    <property type="entry name" value="TPR"/>
    <property type="match status" value="3"/>
</dbReference>
<keyword evidence="2" id="KW-0175">Coiled coil</keyword>
<dbReference type="InterPro" id="IPR029044">
    <property type="entry name" value="Nucleotide-diphossugar_trans"/>
</dbReference>
<evidence type="ECO:0000313" key="4">
    <source>
        <dbReference type="EMBL" id="ANY74074.1"/>
    </source>
</evidence>
<feature type="repeat" description="TPR" evidence="1">
    <location>
        <begin position="255"/>
        <end position="288"/>
    </location>
</feature>
<dbReference type="SUPFAM" id="SSF53448">
    <property type="entry name" value="Nucleotide-diphospho-sugar transferases"/>
    <property type="match status" value="1"/>
</dbReference>
<name>A0A1B2E256_9BACL</name>